<comment type="caution">
    <text evidence="12">The sequence shown here is derived from an EMBL/GenBank/DDBJ whole genome shotgun (WGS) entry which is preliminary data.</text>
</comment>
<keyword evidence="6 10" id="KW-0812">Transmembrane</keyword>
<dbReference type="OrthoDB" id="9809567at2"/>
<dbReference type="Gene3D" id="3.30.565.10">
    <property type="entry name" value="Histidine kinase-like ATPase, C-terminal domain"/>
    <property type="match status" value="1"/>
</dbReference>
<dbReference type="GO" id="GO:0000160">
    <property type="term" value="P:phosphorelay signal transduction system"/>
    <property type="evidence" value="ECO:0007669"/>
    <property type="project" value="TreeGrafter"/>
</dbReference>
<feature type="transmembrane region" description="Helical" evidence="10">
    <location>
        <begin position="165"/>
        <end position="188"/>
    </location>
</feature>
<keyword evidence="7 12" id="KW-0418">Kinase</keyword>
<dbReference type="SMART" id="SM00387">
    <property type="entry name" value="HATPase_c"/>
    <property type="match status" value="1"/>
</dbReference>
<evidence type="ECO:0000259" key="11">
    <source>
        <dbReference type="PROSITE" id="PS50109"/>
    </source>
</evidence>
<dbReference type="Proteomes" id="UP000308917">
    <property type="component" value="Unassembled WGS sequence"/>
</dbReference>
<dbReference type="InterPro" id="IPR004358">
    <property type="entry name" value="Sig_transdc_His_kin-like_C"/>
</dbReference>
<dbReference type="InterPro" id="IPR036890">
    <property type="entry name" value="HATPase_C_sf"/>
</dbReference>
<feature type="transmembrane region" description="Helical" evidence="10">
    <location>
        <begin position="12"/>
        <end position="32"/>
    </location>
</feature>
<evidence type="ECO:0000256" key="6">
    <source>
        <dbReference type="ARBA" id="ARBA00022692"/>
    </source>
</evidence>
<evidence type="ECO:0000256" key="10">
    <source>
        <dbReference type="SAM" id="Phobius"/>
    </source>
</evidence>
<dbReference type="InterPro" id="IPR003594">
    <property type="entry name" value="HATPase_dom"/>
</dbReference>
<dbReference type="AlphaFoldDB" id="A0A4S8F5U3"/>
<evidence type="ECO:0000313" key="12">
    <source>
        <dbReference type="EMBL" id="THU02479.1"/>
    </source>
</evidence>
<proteinExistence type="predicted"/>
<sequence>MTQGRGLGLTTRLLLLGLVPSIMLTLTLGWLLDNSIRESLYGGLEQRLNDRADRIQANMVFMPTQQWRYEAGRSSDEFTHIFSGWYWVLQTPDQQLVSRSLWDGTLPAPHHTAPRDMLTNTDPRGQALLGITRTITQEHGASATLYVYGLAQEVTNDLSRVRRNLWLGLAALLFSITVTTLIQVRVGLKPLQLLRQRLAALHDTQTNNTQLGQGYGPDLDPLASEVDALLERNARMVARGRAHAADLSHALKTPLARLSAEAARTAQVPSSMVLNQVKSIDGLIERHLSRTSAAGDHAPSLQSTVLLQDVIRPLAQLMQHIRPEKQLEWQLNIPPTLHWRGDRSDLEEMLGNLMDNASKWAHARVRVQATALPQKSPQHNQLVMTVEDDGPGIATHQLAQAGKRGERFDQNTPGTGLGLSIVADIAHTWGGTLLLHTSELGGLRAQITLPT</sequence>
<dbReference type="InterPro" id="IPR050428">
    <property type="entry name" value="TCS_sensor_his_kinase"/>
</dbReference>
<dbReference type="RefSeq" id="WP_136573101.1">
    <property type="nucleotide sequence ID" value="NZ_STFG01000006.1"/>
</dbReference>
<reference evidence="12 13" key="1">
    <citation type="journal article" date="2015" name="Antonie Van Leeuwenhoek">
        <title>Lampropedia puyangensis sp. nov., isolated from symptomatic bark of Populus ? euramericana canker and emended description of Lampropedia hyalina (Ehrenberg 1832) Lee et al. 2004.</title>
        <authorList>
            <person name="Li Y."/>
            <person name="Wang T."/>
            <person name="Piao C.G."/>
            <person name="Wang L.F."/>
            <person name="Tian G.Z."/>
            <person name="Zhu T.H."/>
            <person name="Guo M.W."/>
        </authorList>
    </citation>
    <scope>NUCLEOTIDE SEQUENCE [LARGE SCALE GENOMIC DNA]</scope>
    <source>
        <strain evidence="12 13">2-bin</strain>
    </source>
</reference>
<gene>
    <name evidence="12" type="ORF">E9531_07280</name>
</gene>
<keyword evidence="4" id="KW-0597">Phosphoprotein</keyword>
<evidence type="ECO:0000256" key="4">
    <source>
        <dbReference type="ARBA" id="ARBA00022553"/>
    </source>
</evidence>
<dbReference type="SUPFAM" id="SSF55874">
    <property type="entry name" value="ATPase domain of HSP90 chaperone/DNA topoisomerase II/histidine kinase"/>
    <property type="match status" value="1"/>
</dbReference>
<evidence type="ECO:0000256" key="8">
    <source>
        <dbReference type="ARBA" id="ARBA00022989"/>
    </source>
</evidence>
<accession>A0A4S8F5U3</accession>
<dbReference type="PANTHER" id="PTHR45436">
    <property type="entry name" value="SENSOR HISTIDINE KINASE YKOH"/>
    <property type="match status" value="1"/>
</dbReference>
<feature type="domain" description="Histidine kinase" evidence="11">
    <location>
        <begin position="246"/>
        <end position="451"/>
    </location>
</feature>
<organism evidence="12 13">
    <name type="scientific">Lampropedia puyangensis</name>
    <dbReference type="NCBI Taxonomy" id="1330072"/>
    <lineage>
        <taxon>Bacteria</taxon>
        <taxon>Pseudomonadati</taxon>
        <taxon>Pseudomonadota</taxon>
        <taxon>Betaproteobacteria</taxon>
        <taxon>Burkholderiales</taxon>
        <taxon>Comamonadaceae</taxon>
        <taxon>Lampropedia</taxon>
    </lineage>
</organism>
<dbReference type="EC" id="2.7.13.3" evidence="3"/>
<comment type="subcellular location">
    <subcellularLocation>
        <location evidence="2">Membrane</location>
    </subcellularLocation>
</comment>
<dbReference type="Pfam" id="PF02518">
    <property type="entry name" value="HATPase_c"/>
    <property type="match status" value="1"/>
</dbReference>
<dbReference type="PROSITE" id="PS50109">
    <property type="entry name" value="HIS_KIN"/>
    <property type="match status" value="1"/>
</dbReference>
<dbReference type="PANTHER" id="PTHR45436:SF5">
    <property type="entry name" value="SENSOR HISTIDINE KINASE TRCS"/>
    <property type="match status" value="1"/>
</dbReference>
<evidence type="ECO:0000256" key="9">
    <source>
        <dbReference type="ARBA" id="ARBA00023136"/>
    </source>
</evidence>
<keyword evidence="9 10" id="KW-0472">Membrane</keyword>
<evidence type="ECO:0000256" key="3">
    <source>
        <dbReference type="ARBA" id="ARBA00012438"/>
    </source>
</evidence>
<comment type="catalytic activity">
    <reaction evidence="1">
        <text>ATP + protein L-histidine = ADP + protein N-phospho-L-histidine.</text>
        <dbReference type="EC" id="2.7.13.3"/>
    </reaction>
</comment>
<dbReference type="GO" id="GO:0005886">
    <property type="term" value="C:plasma membrane"/>
    <property type="evidence" value="ECO:0007669"/>
    <property type="project" value="TreeGrafter"/>
</dbReference>
<evidence type="ECO:0000256" key="5">
    <source>
        <dbReference type="ARBA" id="ARBA00022679"/>
    </source>
</evidence>
<evidence type="ECO:0000256" key="2">
    <source>
        <dbReference type="ARBA" id="ARBA00004370"/>
    </source>
</evidence>
<evidence type="ECO:0000256" key="1">
    <source>
        <dbReference type="ARBA" id="ARBA00000085"/>
    </source>
</evidence>
<name>A0A4S8F5U3_9BURK</name>
<evidence type="ECO:0000313" key="13">
    <source>
        <dbReference type="Proteomes" id="UP000308917"/>
    </source>
</evidence>
<keyword evidence="8 10" id="KW-1133">Transmembrane helix</keyword>
<protein>
    <recommendedName>
        <fullName evidence="3">histidine kinase</fullName>
        <ecNumber evidence="3">2.7.13.3</ecNumber>
    </recommendedName>
</protein>
<keyword evidence="13" id="KW-1185">Reference proteome</keyword>
<evidence type="ECO:0000256" key="7">
    <source>
        <dbReference type="ARBA" id="ARBA00022777"/>
    </source>
</evidence>
<dbReference type="PRINTS" id="PR00344">
    <property type="entry name" value="BCTRLSENSOR"/>
</dbReference>
<keyword evidence="5" id="KW-0808">Transferase</keyword>
<dbReference type="EMBL" id="STFG01000006">
    <property type="protein sequence ID" value="THU02479.1"/>
    <property type="molecule type" value="Genomic_DNA"/>
</dbReference>
<dbReference type="GO" id="GO:0004673">
    <property type="term" value="F:protein histidine kinase activity"/>
    <property type="evidence" value="ECO:0007669"/>
    <property type="project" value="UniProtKB-EC"/>
</dbReference>
<dbReference type="InterPro" id="IPR005467">
    <property type="entry name" value="His_kinase_dom"/>
</dbReference>